<dbReference type="Gene3D" id="1.50.10.10">
    <property type="match status" value="1"/>
</dbReference>
<organism evidence="3 4">
    <name type="scientific">Xanthobacter autotrophicus</name>
    <dbReference type="NCBI Taxonomy" id="280"/>
    <lineage>
        <taxon>Bacteria</taxon>
        <taxon>Pseudomonadati</taxon>
        <taxon>Pseudomonadota</taxon>
        <taxon>Alphaproteobacteria</taxon>
        <taxon>Hyphomicrobiales</taxon>
        <taxon>Xanthobacteraceae</taxon>
        <taxon>Xanthobacter</taxon>
    </lineage>
</organism>
<dbReference type="RefSeq" id="WP_138399089.1">
    <property type="nucleotide sequence ID" value="NZ_JBAFVI010000024.1"/>
</dbReference>
<comment type="similarity">
    <text evidence="1">Belongs to the N-acylglucosamine 2-epimerase family.</text>
</comment>
<dbReference type="InterPro" id="IPR010819">
    <property type="entry name" value="AGE/CE"/>
</dbReference>
<dbReference type="AlphaFoldDB" id="A0A6C1KVL9"/>
<dbReference type="Proteomes" id="UP000305131">
    <property type="component" value="Unassembled WGS sequence"/>
</dbReference>
<dbReference type="GeneID" id="95773510"/>
<dbReference type="InterPro" id="IPR008928">
    <property type="entry name" value="6-hairpin_glycosidase_sf"/>
</dbReference>
<gene>
    <name evidence="3" type="ORF">FBQ73_08605</name>
</gene>
<reference evidence="3 4" key="1">
    <citation type="submission" date="2019-05" db="EMBL/GenBank/DDBJ databases">
        <authorList>
            <person name="Zhou X."/>
        </authorList>
    </citation>
    <scope>NUCLEOTIDE SEQUENCE [LARGE SCALE GENOMIC DNA]</scope>
    <source>
        <strain evidence="3 4">DSM 432</strain>
    </source>
</reference>
<dbReference type="PANTHER" id="PTHR15108">
    <property type="entry name" value="N-ACYLGLUCOSAMINE-2-EPIMERASE"/>
    <property type="match status" value="1"/>
</dbReference>
<dbReference type="Pfam" id="PF07221">
    <property type="entry name" value="GlcNAc_2-epim"/>
    <property type="match status" value="1"/>
</dbReference>
<proteinExistence type="inferred from homology"/>
<accession>A0A6C1KVL9</accession>
<evidence type="ECO:0000256" key="2">
    <source>
        <dbReference type="ARBA" id="ARBA00023235"/>
    </source>
</evidence>
<evidence type="ECO:0000256" key="1">
    <source>
        <dbReference type="ARBA" id="ARBA00008558"/>
    </source>
</evidence>
<dbReference type="GO" id="GO:0005975">
    <property type="term" value="P:carbohydrate metabolic process"/>
    <property type="evidence" value="ECO:0007669"/>
    <property type="project" value="InterPro"/>
</dbReference>
<name>A0A6C1KVL9_XANAU</name>
<sequence length="394" mass="43807">MTTSPALREAATLSNALMDWLLNAALPVWHTHGIDRVHGGFHEKLGLKLEIEPFDRRTRVIARQVFCFALAGRLGWDGPWMAAVNDGIDYFFAKAMTPDGAVRMVIHADGTPKDDTFNLYDHAFALFACAAAASVSDQRAAIAAKAVAIRDRLVAAYKHPERGFEESAPRTLPLKANPHMHLFEACLAWEEIGGDAEWSHLADEIATLCLEKFLEPQQGWLREFFDGDWAPMPGEDGRICEPGHQFEWAWLLTRWGTSRNRPDARAAAVRLADLGERYGVDGERNVAINTLLDDCSIVDASARLWPQTERMKGHAALALTAPDDAALQHHLRFMAAGARSLQGYLAVETPGLWRDRMEVDGSYRPEPAPASTFYHIILGIEEFKKAIKALEART</sequence>
<dbReference type="EMBL" id="VAUP01000017">
    <property type="protein sequence ID" value="TLX43403.1"/>
    <property type="molecule type" value="Genomic_DNA"/>
</dbReference>
<dbReference type="SUPFAM" id="SSF48208">
    <property type="entry name" value="Six-hairpin glycosidases"/>
    <property type="match status" value="1"/>
</dbReference>
<keyword evidence="2 3" id="KW-0413">Isomerase</keyword>
<dbReference type="OrthoDB" id="9806359at2"/>
<dbReference type="GO" id="GO:0016853">
    <property type="term" value="F:isomerase activity"/>
    <property type="evidence" value="ECO:0007669"/>
    <property type="project" value="UniProtKB-KW"/>
</dbReference>
<evidence type="ECO:0000313" key="3">
    <source>
        <dbReference type="EMBL" id="TLX43403.1"/>
    </source>
</evidence>
<comment type="caution">
    <text evidence="3">The sequence shown here is derived from an EMBL/GenBank/DDBJ whole genome shotgun (WGS) entry which is preliminary data.</text>
</comment>
<dbReference type="InterPro" id="IPR012341">
    <property type="entry name" value="6hp_glycosidase-like_sf"/>
</dbReference>
<evidence type="ECO:0000313" key="4">
    <source>
        <dbReference type="Proteomes" id="UP000305131"/>
    </source>
</evidence>
<protein>
    <submittedName>
        <fullName evidence="3">AGE family epimerase/isomerase</fullName>
    </submittedName>
</protein>